<dbReference type="EMBL" id="AWQQ01000042">
    <property type="protein sequence ID" value="PHJ38867.1"/>
    <property type="molecule type" value="Genomic_DNA"/>
</dbReference>
<comment type="caution">
    <text evidence="2">The sequence shown here is derived from an EMBL/GenBank/DDBJ whole genome shotgun (WGS) entry which is preliminary data.</text>
</comment>
<evidence type="ECO:0000313" key="2">
    <source>
        <dbReference type="EMBL" id="PHJ38867.1"/>
    </source>
</evidence>
<dbReference type="AlphaFoldDB" id="A0A2C6M990"/>
<proteinExistence type="predicted"/>
<keyword evidence="1" id="KW-0472">Membrane</keyword>
<evidence type="ECO:0000256" key="1">
    <source>
        <dbReference type="SAM" id="Phobius"/>
    </source>
</evidence>
<organism evidence="2 3">
    <name type="scientific">Desulforamulus profundi</name>
    <dbReference type="NCBI Taxonomy" id="1383067"/>
    <lineage>
        <taxon>Bacteria</taxon>
        <taxon>Bacillati</taxon>
        <taxon>Bacillota</taxon>
        <taxon>Clostridia</taxon>
        <taxon>Eubacteriales</taxon>
        <taxon>Peptococcaceae</taxon>
        <taxon>Desulforamulus</taxon>
    </lineage>
</organism>
<gene>
    <name evidence="2" type="ORF">P378_07395</name>
</gene>
<evidence type="ECO:0000313" key="3">
    <source>
        <dbReference type="Proteomes" id="UP000222564"/>
    </source>
</evidence>
<sequence length="42" mass="4785">MLNRNALLRGIKVARLSTKRCSSYRLGWVFTLGAVLFREGVM</sequence>
<name>A0A2C6M990_9FIRM</name>
<keyword evidence="1" id="KW-1133">Transmembrane helix</keyword>
<protein>
    <submittedName>
        <fullName evidence="2">Uncharacterized protein</fullName>
    </submittedName>
</protein>
<keyword evidence="3" id="KW-1185">Reference proteome</keyword>
<reference evidence="2 3" key="1">
    <citation type="submission" date="2013-09" db="EMBL/GenBank/DDBJ databases">
        <title>Biodegradation of hydrocarbons in the deep terrestrial subsurface : characterization of a microbial consortium composed of two Desulfotomaculum species originating from a deep geological formation.</title>
        <authorList>
            <person name="Aullo T."/>
            <person name="Berlendis S."/>
            <person name="Lascourreges J.-F."/>
            <person name="Dessort D."/>
            <person name="Saint-Laurent S."/>
            <person name="Schraauwers B."/>
            <person name="Mas J."/>
            <person name="Magot M."/>
            <person name="Ranchou-Peyruse A."/>
        </authorList>
    </citation>
    <scope>NUCLEOTIDE SEQUENCE [LARGE SCALE GENOMIC DNA]</scope>
    <source>
        <strain evidence="2 3">Bs107</strain>
    </source>
</reference>
<feature type="transmembrane region" description="Helical" evidence="1">
    <location>
        <begin position="21"/>
        <end position="37"/>
    </location>
</feature>
<keyword evidence="1" id="KW-0812">Transmembrane</keyword>
<dbReference type="Proteomes" id="UP000222564">
    <property type="component" value="Unassembled WGS sequence"/>
</dbReference>
<accession>A0A2C6M990</accession>